<protein>
    <recommendedName>
        <fullName evidence="6">TIGR01777 family protein</fullName>
    </recommendedName>
</protein>
<dbReference type="RefSeq" id="WP_090670602.1">
    <property type="nucleotide sequence ID" value="NZ_FOUF01000023.1"/>
</dbReference>
<accession>A0A1I4S9N1</accession>
<evidence type="ECO:0008006" key="6">
    <source>
        <dbReference type="Google" id="ProtNLM"/>
    </source>
</evidence>
<dbReference type="InterPro" id="IPR036291">
    <property type="entry name" value="NAD(P)-bd_dom_sf"/>
</dbReference>
<dbReference type="InterPro" id="IPR010099">
    <property type="entry name" value="SDR39U1"/>
</dbReference>
<feature type="domain" description="NAD-dependent epimerase/dehydratase" evidence="2">
    <location>
        <begin position="3"/>
        <end position="213"/>
    </location>
</feature>
<dbReference type="Proteomes" id="UP000199561">
    <property type="component" value="Unassembled WGS sequence"/>
</dbReference>
<organism evidence="4 5">
    <name type="scientific">Nitrosomonas nitrosa</name>
    <dbReference type="NCBI Taxonomy" id="52442"/>
    <lineage>
        <taxon>Bacteria</taxon>
        <taxon>Pseudomonadati</taxon>
        <taxon>Pseudomonadota</taxon>
        <taxon>Betaproteobacteria</taxon>
        <taxon>Nitrosomonadales</taxon>
        <taxon>Nitrosomonadaceae</taxon>
        <taxon>Nitrosomonas</taxon>
    </lineage>
</organism>
<evidence type="ECO:0000313" key="4">
    <source>
        <dbReference type="EMBL" id="SFM60994.1"/>
    </source>
</evidence>
<dbReference type="PANTHER" id="PTHR11092">
    <property type="entry name" value="SUGAR NUCLEOTIDE EPIMERASE RELATED"/>
    <property type="match status" value="1"/>
</dbReference>
<dbReference type="AlphaFoldDB" id="A0A1I4S9N1"/>
<dbReference type="SUPFAM" id="SSF51735">
    <property type="entry name" value="NAD(P)-binding Rossmann-fold domains"/>
    <property type="match status" value="1"/>
</dbReference>
<evidence type="ECO:0000313" key="5">
    <source>
        <dbReference type="Proteomes" id="UP000199561"/>
    </source>
</evidence>
<evidence type="ECO:0000259" key="3">
    <source>
        <dbReference type="Pfam" id="PF08338"/>
    </source>
</evidence>
<dbReference type="NCBIfam" id="TIGR01777">
    <property type="entry name" value="yfcH"/>
    <property type="match status" value="1"/>
</dbReference>
<dbReference type="PANTHER" id="PTHR11092:SF0">
    <property type="entry name" value="EPIMERASE FAMILY PROTEIN SDR39U1"/>
    <property type="match status" value="1"/>
</dbReference>
<keyword evidence="5" id="KW-1185">Reference proteome</keyword>
<name>A0A1I4S9N1_9PROT</name>
<evidence type="ECO:0000256" key="1">
    <source>
        <dbReference type="ARBA" id="ARBA00009353"/>
    </source>
</evidence>
<proteinExistence type="inferred from homology"/>
<dbReference type="InterPro" id="IPR001509">
    <property type="entry name" value="Epimerase_deHydtase"/>
</dbReference>
<dbReference type="InterPro" id="IPR013549">
    <property type="entry name" value="DUF1731"/>
</dbReference>
<gene>
    <name evidence="4" type="ORF">SAMN05421880_12326</name>
</gene>
<feature type="domain" description="DUF1731" evidence="3">
    <location>
        <begin position="251"/>
        <end position="298"/>
    </location>
</feature>
<reference evidence="4 5" key="1">
    <citation type="submission" date="2016-10" db="EMBL/GenBank/DDBJ databases">
        <authorList>
            <person name="de Groot N.N."/>
        </authorList>
    </citation>
    <scope>NUCLEOTIDE SEQUENCE [LARGE SCALE GENOMIC DNA]</scope>
    <source>
        <strain evidence="4 5">Nm146</strain>
    </source>
</reference>
<comment type="similarity">
    <text evidence="1">Belongs to the NAD(P)-dependent epimerase/dehydratase family. SDR39U1 subfamily.</text>
</comment>
<dbReference type="Gene3D" id="3.40.50.720">
    <property type="entry name" value="NAD(P)-binding Rossmann-like Domain"/>
    <property type="match status" value="1"/>
</dbReference>
<dbReference type="Pfam" id="PF08338">
    <property type="entry name" value="DUF1731"/>
    <property type="match status" value="1"/>
</dbReference>
<dbReference type="EMBL" id="FOUF01000023">
    <property type="protein sequence ID" value="SFM60994.1"/>
    <property type="molecule type" value="Genomic_DNA"/>
</dbReference>
<sequence length="302" mass="33414">MNILITGATGFIGRHLVQRLKQDHHTIKVLSRNGARASQMLGVPAFDWDYAKEAVPAAALENTEAIIHLMGENLGKGRWTKKRKQEIYNSRIISTRKLVAAAPDSLTCLVCGSAIGIYPGQGEAVYDETYTMPPQKNFMQTICHDWETEAAQIENKGIRRVSIRTGVVLGHGGMLEKLLPVFKLGLGGPVGHGQQWLPWVHIDDLVSVYIAATLDSRYHGPVNAVSPNPVRYREFATALGKALHRPAFFPMPAFVLRLALGEAADLALNSYHITPTRLLQEYAFQFKFTDLPIALENLFGTD</sequence>
<evidence type="ECO:0000259" key="2">
    <source>
        <dbReference type="Pfam" id="PF01370"/>
    </source>
</evidence>
<dbReference type="Pfam" id="PF01370">
    <property type="entry name" value="Epimerase"/>
    <property type="match status" value="1"/>
</dbReference>
<dbReference type="STRING" id="52442.SAMN05421880_12326"/>